<dbReference type="NCBIfam" id="TIGR01552">
    <property type="entry name" value="phd_fam"/>
    <property type="match status" value="1"/>
</dbReference>
<protein>
    <recommendedName>
        <fullName evidence="2">Antitoxin</fullName>
    </recommendedName>
</protein>
<dbReference type="PANTHER" id="PTHR33713:SF6">
    <property type="entry name" value="ANTITOXIN YEFM"/>
    <property type="match status" value="1"/>
</dbReference>
<accession>A0AAF0YLE8</accession>
<dbReference type="InterPro" id="IPR006442">
    <property type="entry name" value="Antitoxin_Phd/YefM"/>
</dbReference>
<dbReference type="AlphaFoldDB" id="A0AAF0YLE8"/>
<gene>
    <name evidence="3" type="ORF">CJ229_007220</name>
</gene>
<dbReference type="Proteomes" id="UP000243626">
    <property type="component" value="Chromosome"/>
</dbReference>
<proteinExistence type="inferred from homology"/>
<dbReference type="InterPro" id="IPR036165">
    <property type="entry name" value="YefM-like_sf"/>
</dbReference>
<comment type="function">
    <text evidence="2">Antitoxin component of a type II toxin-antitoxin (TA) system.</text>
</comment>
<organism evidence="3 4">
    <name type="scientific">Nosocomiicoccus massiliensis</name>
    <dbReference type="NCBI Taxonomy" id="1232430"/>
    <lineage>
        <taxon>Bacteria</taxon>
        <taxon>Bacillati</taxon>
        <taxon>Bacillota</taxon>
        <taxon>Bacilli</taxon>
        <taxon>Bacillales</taxon>
        <taxon>Staphylococcaceae</taxon>
        <taxon>Nosocomiicoccus</taxon>
    </lineage>
</organism>
<reference evidence="4" key="1">
    <citation type="submission" date="2017-09" db="EMBL/GenBank/DDBJ databases">
        <title>Bacterial strain isolated from the female urinary microbiota.</title>
        <authorList>
            <person name="Thomas-White K."/>
            <person name="Kumar N."/>
            <person name="Forster S."/>
            <person name="Putonti C."/>
            <person name="Lawley T."/>
            <person name="Wolfe A.J."/>
        </authorList>
    </citation>
    <scope>NUCLEOTIDE SEQUENCE [LARGE SCALE GENOMIC DNA]</scope>
    <source>
        <strain evidence="4">UMB0959</strain>
    </source>
</reference>
<dbReference type="Pfam" id="PF02604">
    <property type="entry name" value="PhdYeFM_antitox"/>
    <property type="match status" value="1"/>
</dbReference>
<dbReference type="InterPro" id="IPR051405">
    <property type="entry name" value="phD/YefM_antitoxin"/>
</dbReference>
<evidence type="ECO:0000313" key="4">
    <source>
        <dbReference type="Proteomes" id="UP000243626"/>
    </source>
</evidence>
<keyword evidence="4" id="KW-1185">Reference proteome</keyword>
<dbReference type="SUPFAM" id="SSF143120">
    <property type="entry name" value="YefM-like"/>
    <property type="match status" value="1"/>
</dbReference>
<dbReference type="EMBL" id="CP136964">
    <property type="protein sequence ID" value="WOS95879.1"/>
    <property type="molecule type" value="Genomic_DNA"/>
</dbReference>
<comment type="similarity">
    <text evidence="1 2">Belongs to the phD/YefM antitoxin family.</text>
</comment>
<sequence length="85" mass="9786">MEIITPTKARENFYNILKEVNESHSPIVISGSKSNSEAVLISKEDWDSINETLYLENNGVLNVVRERMEDNSGWTDIDDINWDEL</sequence>
<dbReference type="KEGG" id="nmy:CJ229_007220"/>
<evidence type="ECO:0000313" key="3">
    <source>
        <dbReference type="EMBL" id="WOS95879.1"/>
    </source>
</evidence>
<name>A0AAF0YLE8_9STAP</name>
<evidence type="ECO:0000256" key="1">
    <source>
        <dbReference type="ARBA" id="ARBA00009981"/>
    </source>
</evidence>
<dbReference type="PANTHER" id="PTHR33713">
    <property type="entry name" value="ANTITOXIN YAFN-RELATED"/>
    <property type="match status" value="1"/>
</dbReference>
<dbReference type="Gene3D" id="3.40.1620.10">
    <property type="entry name" value="YefM-like domain"/>
    <property type="match status" value="1"/>
</dbReference>
<evidence type="ECO:0000256" key="2">
    <source>
        <dbReference type="RuleBase" id="RU362080"/>
    </source>
</evidence>
<dbReference type="RefSeq" id="WP_068129527.1">
    <property type="nucleotide sequence ID" value="NZ_CP136964.1"/>
</dbReference>
<reference evidence="3 4" key="2">
    <citation type="submission" date="2023-10" db="EMBL/GenBank/DDBJ databases">
        <authorList>
            <person name="Choi B."/>
        </authorList>
    </citation>
    <scope>NUCLEOTIDE SEQUENCE [LARGE SCALE GENOMIC DNA]</scope>
    <source>
        <strain evidence="3 4">UMB0959</strain>
    </source>
</reference>